<dbReference type="RefSeq" id="WP_354023686.1">
    <property type="nucleotide sequence ID" value="NZ_JBEPSJ010000001.1"/>
</dbReference>
<dbReference type="InterPro" id="IPR029044">
    <property type="entry name" value="Nucleotide-diphossugar_trans"/>
</dbReference>
<keyword evidence="4" id="KW-0808">Transferase</keyword>
<comment type="caution">
    <text evidence="11">The sequence shown here is derived from an EMBL/GenBank/DDBJ whole genome shotgun (WGS) entry which is preliminary data.</text>
</comment>
<gene>
    <name evidence="11" type="ORF">ABIE21_001008</name>
</gene>
<sequence length="229" mass="24015">MVVVIPARDEQALVARCLSSVIAAGRYLRSRHPGVGVSIVLVADDCADDTSLIARGFDDVTVLDIDAGNVGIARATGVHAALAAVSVPTSEVWIANTDADSVVPRRWLVEQLRQARRGADLVVGTVRPEFADLTEEQVRAWSARRTAAPNGHVHGANLGVGADVYLAAGGFEPIAEHEDVGLAERCVRAGATMVATARCEVTTSGRPVGRTPGGYARYLTTDLLADPAL</sequence>
<dbReference type="EMBL" id="JBEPSJ010000001">
    <property type="protein sequence ID" value="MET4581518.1"/>
    <property type="molecule type" value="Genomic_DNA"/>
</dbReference>
<evidence type="ECO:0000259" key="10">
    <source>
        <dbReference type="Pfam" id="PF00535"/>
    </source>
</evidence>
<evidence type="ECO:0000256" key="9">
    <source>
        <dbReference type="ARBA" id="ARBA00040345"/>
    </source>
</evidence>
<keyword evidence="12" id="KW-1185">Reference proteome</keyword>
<evidence type="ECO:0000256" key="4">
    <source>
        <dbReference type="ARBA" id="ARBA00022679"/>
    </source>
</evidence>
<evidence type="ECO:0000313" key="11">
    <source>
        <dbReference type="EMBL" id="MET4581518.1"/>
    </source>
</evidence>
<evidence type="ECO:0000256" key="6">
    <source>
        <dbReference type="ARBA" id="ARBA00037281"/>
    </source>
</evidence>
<evidence type="ECO:0000256" key="5">
    <source>
        <dbReference type="ARBA" id="ARBA00023136"/>
    </source>
</evidence>
<comment type="function">
    <text evidence="6">Catalyzes the glycosylation of 4,4'-diaponeurosporenoate, i.e. the esterification of glucose at the C1'' position with the carboxyl group of 4,4'-diaponeurosporenic acid, to form glycosyl-4,4'-diaponeurosporenoate. This is a step in the biosynthesis of staphyloxanthin, an orange pigment present in most staphylococci strains.</text>
</comment>
<evidence type="ECO:0000256" key="8">
    <source>
        <dbReference type="ARBA" id="ARBA00038120"/>
    </source>
</evidence>
<evidence type="ECO:0000313" key="12">
    <source>
        <dbReference type="Proteomes" id="UP001549257"/>
    </source>
</evidence>
<comment type="similarity">
    <text evidence="8">Belongs to the glycosyltransferase 2 family. CrtQ subfamily.</text>
</comment>
<proteinExistence type="inferred from homology"/>
<comment type="subcellular location">
    <subcellularLocation>
        <location evidence="1">Cell membrane</location>
    </subcellularLocation>
</comment>
<evidence type="ECO:0000256" key="1">
    <source>
        <dbReference type="ARBA" id="ARBA00004236"/>
    </source>
</evidence>
<accession>A0ABV2QLZ7</accession>
<reference evidence="11 12" key="1">
    <citation type="submission" date="2024-06" db="EMBL/GenBank/DDBJ databases">
        <title>Sorghum-associated microbial communities from plants grown in Nebraska, USA.</title>
        <authorList>
            <person name="Schachtman D."/>
        </authorList>
    </citation>
    <scope>NUCLEOTIDE SEQUENCE [LARGE SCALE GENOMIC DNA]</scope>
    <source>
        <strain evidence="11 12">2857</strain>
    </source>
</reference>
<evidence type="ECO:0000256" key="2">
    <source>
        <dbReference type="ARBA" id="ARBA00022475"/>
    </source>
</evidence>
<evidence type="ECO:0000256" key="7">
    <source>
        <dbReference type="ARBA" id="ARBA00037904"/>
    </source>
</evidence>
<organism evidence="11 12">
    <name type="scientific">Conyzicola nivalis</name>
    <dbReference type="NCBI Taxonomy" id="1477021"/>
    <lineage>
        <taxon>Bacteria</taxon>
        <taxon>Bacillati</taxon>
        <taxon>Actinomycetota</taxon>
        <taxon>Actinomycetes</taxon>
        <taxon>Micrococcales</taxon>
        <taxon>Microbacteriaceae</taxon>
        <taxon>Conyzicola</taxon>
    </lineage>
</organism>
<dbReference type="Pfam" id="PF00535">
    <property type="entry name" value="Glycos_transf_2"/>
    <property type="match status" value="1"/>
</dbReference>
<dbReference type="Gene3D" id="3.90.550.10">
    <property type="entry name" value="Spore Coat Polysaccharide Biosynthesis Protein SpsA, Chain A"/>
    <property type="match status" value="1"/>
</dbReference>
<dbReference type="InterPro" id="IPR001173">
    <property type="entry name" value="Glyco_trans_2-like"/>
</dbReference>
<dbReference type="PANTHER" id="PTHR43646:SF2">
    <property type="entry name" value="GLYCOSYLTRANSFERASE 2-LIKE DOMAIN-CONTAINING PROTEIN"/>
    <property type="match status" value="1"/>
</dbReference>
<evidence type="ECO:0000256" key="3">
    <source>
        <dbReference type="ARBA" id="ARBA00022676"/>
    </source>
</evidence>
<keyword evidence="5" id="KW-0472">Membrane</keyword>
<dbReference type="PANTHER" id="PTHR43646">
    <property type="entry name" value="GLYCOSYLTRANSFERASE"/>
    <property type="match status" value="1"/>
</dbReference>
<feature type="domain" description="Glycosyltransferase 2-like" evidence="10">
    <location>
        <begin position="3"/>
        <end position="139"/>
    </location>
</feature>
<keyword evidence="3" id="KW-0328">Glycosyltransferase</keyword>
<name>A0ABV2QLZ7_9MICO</name>
<keyword evidence="2" id="KW-1003">Cell membrane</keyword>
<protein>
    <recommendedName>
        <fullName evidence="9">4,4'-diaponeurosporenoate glycosyltransferase</fullName>
    </recommendedName>
</protein>
<dbReference type="Proteomes" id="UP001549257">
    <property type="component" value="Unassembled WGS sequence"/>
</dbReference>
<dbReference type="SUPFAM" id="SSF53448">
    <property type="entry name" value="Nucleotide-diphospho-sugar transferases"/>
    <property type="match status" value="1"/>
</dbReference>
<comment type="pathway">
    <text evidence="7">Carotenoid biosynthesis; staphyloxanthin biosynthesis; staphyloxanthin from farnesyl diphosphate: step 4/5.</text>
</comment>